<evidence type="ECO:0000313" key="1">
    <source>
        <dbReference type="EMBL" id="SBP07470.1"/>
    </source>
</evidence>
<gene>
    <name evidence="1" type="primary">Nfu_g_1_024714</name>
</gene>
<name>A0A1A7WP23_9TELE</name>
<dbReference type="EMBL" id="HADW01006070">
    <property type="protein sequence ID" value="SBP07470.1"/>
    <property type="molecule type" value="Transcribed_RNA"/>
</dbReference>
<organism evidence="1">
    <name type="scientific">Iconisemion striatum</name>
    <dbReference type="NCBI Taxonomy" id="60296"/>
    <lineage>
        <taxon>Eukaryota</taxon>
        <taxon>Metazoa</taxon>
        <taxon>Chordata</taxon>
        <taxon>Craniata</taxon>
        <taxon>Vertebrata</taxon>
        <taxon>Euteleostomi</taxon>
        <taxon>Actinopterygii</taxon>
        <taxon>Neopterygii</taxon>
        <taxon>Teleostei</taxon>
        <taxon>Neoteleostei</taxon>
        <taxon>Acanthomorphata</taxon>
        <taxon>Ovalentaria</taxon>
        <taxon>Atherinomorphae</taxon>
        <taxon>Cyprinodontiformes</taxon>
        <taxon>Nothobranchiidae</taxon>
        <taxon>Iconisemion</taxon>
    </lineage>
</organism>
<reference evidence="1" key="2">
    <citation type="submission" date="2016-06" db="EMBL/GenBank/DDBJ databases">
        <title>The genome of a short-lived fish provides insights into sex chromosome evolution and the genetic control of aging.</title>
        <authorList>
            <person name="Reichwald K."/>
            <person name="Felder M."/>
            <person name="Petzold A."/>
            <person name="Koch P."/>
            <person name="Groth M."/>
            <person name="Platzer M."/>
        </authorList>
    </citation>
    <scope>NUCLEOTIDE SEQUENCE</scope>
    <source>
        <tissue evidence="1">Brain</tissue>
    </source>
</reference>
<feature type="non-terminal residue" evidence="1">
    <location>
        <position position="1"/>
    </location>
</feature>
<feature type="non-terminal residue" evidence="1">
    <location>
        <position position="71"/>
    </location>
</feature>
<proteinExistence type="predicted"/>
<reference evidence="1" key="1">
    <citation type="submission" date="2016-05" db="EMBL/GenBank/DDBJ databases">
        <authorList>
            <person name="Lavstsen T."/>
            <person name="Jespersen J.S."/>
        </authorList>
    </citation>
    <scope>NUCLEOTIDE SEQUENCE</scope>
    <source>
        <tissue evidence="1">Brain</tissue>
    </source>
</reference>
<dbReference type="AlphaFoldDB" id="A0A1A7WP23"/>
<dbReference type="GO" id="GO:0004519">
    <property type="term" value="F:endonuclease activity"/>
    <property type="evidence" value="ECO:0007669"/>
    <property type="project" value="UniProtKB-KW"/>
</dbReference>
<sequence length="71" mass="8174">EFFFNMSNVAVALLNHQRAFTGSEKGKLDEKSCVCDRCMPSLLANKTLEFRWTSLLLQECNIHRDFGAEYV</sequence>
<keyword evidence="1" id="KW-0378">Hydrolase</keyword>
<accession>A0A1A7WP23</accession>
<protein>
    <submittedName>
        <fullName evidence="1">DDE superfamily endonuclease</fullName>
    </submittedName>
</protein>
<keyword evidence="1" id="KW-0255">Endonuclease</keyword>
<keyword evidence="1" id="KW-0540">Nuclease</keyword>